<dbReference type="PANTHER" id="PTHR14773:SF0">
    <property type="entry name" value="WD REPEAT-CONTAINING PROTEIN 76"/>
    <property type="match status" value="1"/>
</dbReference>
<dbReference type="PROSITE" id="PS50294">
    <property type="entry name" value="WD_REPEATS_REGION"/>
    <property type="match status" value="1"/>
</dbReference>
<protein>
    <submittedName>
        <fullName evidence="7">Uncharacterized protein</fullName>
    </submittedName>
</protein>
<name>A0A7N2LMU1_QUELO</name>
<keyword evidence="8" id="KW-1185">Reference proteome</keyword>
<dbReference type="Gene3D" id="2.130.10.10">
    <property type="entry name" value="YVTN repeat-like/Quinoprotein amine dehydrogenase"/>
    <property type="match status" value="1"/>
</dbReference>
<dbReference type="InParanoid" id="A0A7N2LMU1"/>
<evidence type="ECO:0000313" key="8">
    <source>
        <dbReference type="Proteomes" id="UP000594261"/>
    </source>
</evidence>
<dbReference type="InterPro" id="IPR019775">
    <property type="entry name" value="WD40_repeat_CS"/>
</dbReference>
<sequence length="138" mass="15361">MDAEKKVFDLVHSSDDSIYSLSQRSDDAKCLYFSKCHGGLTIWDERIGKCSTQWNLHEHRINSIDFNSENYNIMATSSSDGTACIWDLRSISVDQPKTLKKASHKRAVQSAHFSPSGSSLTTTRLSNADVSFIVEPSA</sequence>
<dbReference type="Pfam" id="PF00400">
    <property type="entry name" value="WD40"/>
    <property type="match status" value="1"/>
</dbReference>
<dbReference type="Gramene" id="QL05p007882:mrna">
    <property type="protein sequence ID" value="QL05p007882:mrna"/>
    <property type="gene ID" value="QL05p007882"/>
</dbReference>
<dbReference type="SUPFAM" id="SSF50978">
    <property type="entry name" value="WD40 repeat-like"/>
    <property type="match status" value="1"/>
</dbReference>
<dbReference type="SMART" id="SM00320">
    <property type="entry name" value="WD40"/>
    <property type="match status" value="1"/>
</dbReference>
<keyword evidence="4" id="KW-0227">DNA damage</keyword>
<reference evidence="7 8" key="1">
    <citation type="journal article" date="2016" name="G3 (Bethesda)">
        <title>First Draft Assembly and Annotation of the Genome of a California Endemic Oak Quercus lobata Nee (Fagaceae).</title>
        <authorList>
            <person name="Sork V.L."/>
            <person name="Fitz-Gibbon S.T."/>
            <person name="Puiu D."/>
            <person name="Crepeau M."/>
            <person name="Gugger P.F."/>
            <person name="Sherman R."/>
            <person name="Stevens K."/>
            <person name="Langley C.H."/>
            <person name="Pellegrini M."/>
            <person name="Salzberg S.L."/>
        </authorList>
    </citation>
    <scope>NUCLEOTIDE SEQUENCE [LARGE SCALE GENOMIC DNA]</scope>
    <source>
        <strain evidence="7 8">cv. SW786</strain>
    </source>
</reference>
<dbReference type="OMA" id="DNTACVW"/>
<accession>A0A7N2LMU1</accession>
<dbReference type="GO" id="GO:0005634">
    <property type="term" value="C:nucleus"/>
    <property type="evidence" value="ECO:0007669"/>
    <property type="project" value="TreeGrafter"/>
</dbReference>
<dbReference type="AlphaFoldDB" id="A0A7N2LMU1"/>
<dbReference type="GO" id="GO:0006974">
    <property type="term" value="P:DNA damage response"/>
    <property type="evidence" value="ECO:0007669"/>
    <property type="project" value="UniProtKB-KW"/>
</dbReference>
<proteinExistence type="inferred from homology"/>
<reference evidence="7" key="2">
    <citation type="submission" date="2021-01" db="UniProtKB">
        <authorList>
            <consortium name="EnsemblPlants"/>
        </authorList>
    </citation>
    <scope>IDENTIFICATION</scope>
</reference>
<keyword evidence="5" id="KW-0238">DNA-binding</keyword>
<dbReference type="PROSITE" id="PS00678">
    <property type="entry name" value="WD_REPEATS_1"/>
    <property type="match status" value="1"/>
</dbReference>
<evidence type="ECO:0000256" key="6">
    <source>
        <dbReference type="PROSITE-ProRule" id="PRU00221"/>
    </source>
</evidence>
<organism evidence="7 8">
    <name type="scientific">Quercus lobata</name>
    <name type="common">Valley oak</name>
    <dbReference type="NCBI Taxonomy" id="97700"/>
    <lineage>
        <taxon>Eukaryota</taxon>
        <taxon>Viridiplantae</taxon>
        <taxon>Streptophyta</taxon>
        <taxon>Embryophyta</taxon>
        <taxon>Tracheophyta</taxon>
        <taxon>Spermatophyta</taxon>
        <taxon>Magnoliopsida</taxon>
        <taxon>eudicotyledons</taxon>
        <taxon>Gunneridae</taxon>
        <taxon>Pentapetalae</taxon>
        <taxon>rosids</taxon>
        <taxon>fabids</taxon>
        <taxon>Fagales</taxon>
        <taxon>Fagaceae</taxon>
        <taxon>Quercus</taxon>
    </lineage>
</organism>
<dbReference type="InterPro" id="IPR036322">
    <property type="entry name" value="WD40_repeat_dom_sf"/>
</dbReference>
<dbReference type="InterPro" id="IPR001680">
    <property type="entry name" value="WD40_rpt"/>
</dbReference>
<evidence type="ECO:0000313" key="7">
    <source>
        <dbReference type="EnsemblPlants" id="QL05p007882:mrna"/>
    </source>
</evidence>
<dbReference type="Proteomes" id="UP000594261">
    <property type="component" value="Chromosome 5"/>
</dbReference>
<dbReference type="PANTHER" id="PTHR14773">
    <property type="entry name" value="WD REPEAT-CONTAINING PROTEIN 76"/>
    <property type="match status" value="1"/>
</dbReference>
<dbReference type="InterPro" id="IPR050853">
    <property type="entry name" value="WD_repeat_DNA-damage-binding"/>
</dbReference>
<evidence type="ECO:0000256" key="1">
    <source>
        <dbReference type="ARBA" id="ARBA00005434"/>
    </source>
</evidence>
<dbReference type="EnsemblPlants" id="QL05p007882:mrna">
    <property type="protein sequence ID" value="QL05p007882:mrna"/>
    <property type="gene ID" value="QL05p007882"/>
</dbReference>
<dbReference type="EMBL" id="LRBV02000005">
    <property type="status" value="NOT_ANNOTATED_CDS"/>
    <property type="molecule type" value="Genomic_DNA"/>
</dbReference>
<evidence type="ECO:0000256" key="5">
    <source>
        <dbReference type="ARBA" id="ARBA00023125"/>
    </source>
</evidence>
<dbReference type="InterPro" id="IPR015943">
    <property type="entry name" value="WD40/YVTN_repeat-like_dom_sf"/>
</dbReference>
<dbReference type="PROSITE" id="PS50082">
    <property type="entry name" value="WD_REPEATS_2"/>
    <property type="match status" value="1"/>
</dbReference>
<keyword evidence="2 6" id="KW-0853">WD repeat</keyword>
<feature type="repeat" description="WD" evidence="6">
    <location>
        <begin position="54"/>
        <end position="90"/>
    </location>
</feature>
<evidence type="ECO:0000256" key="3">
    <source>
        <dbReference type="ARBA" id="ARBA00022737"/>
    </source>
</evidence>
<evidence type="ECO:0000256" key="2">
    <source>
        <dbReference type="ARBA" id="ARBA00022574"/>
    </source>
</evidence>
<dbReference type="GO" id="GO:0003677">
    <property type="term" value="F:DNA binding"/>
    <property type="evidence" value="ECO:0007669"/>
    <property type="project" value="UniProtKB-KW"/>
</dbReference>
<evidence type="ECO:0000256" key="4">
    <source>
        <dbReference type="ARBA" id="ARBA00022763"/>
    </source>
</evidence>
<dbReference type="GO" id="GO:2000001">
    <property type="term" value="P:regulation of DNA damage checkpoint"/>
    <property type="evidence" value="ECO:0007669"/>
    <property type="project" value="TreeGrafter"/>
</dbReference>
<comment type="similarity">
    <text evidence="1">Belongs to the WD repeat DDB2/WDR76 family.</text>
</comment>
<keyword evidence="3" id="KW-0677">Repeat</keyword>